<evidence type="ECO:0000256" key="1">
    <source>
        <dbReference type="ARBA" id="ARBA00022737"/>
    </source>
</evidence>
<accession>A0A452XG19</accession>
<evidence type="ECO:0000256" key="2">
    <source>
        <dbReference type="ARBA" id="ARBA00023015"/>
    </source>
</evidence>
<protein>
    <recommendedName>
        <fullName evidence="7">HTH myb-type domain-containing protein</fullName>
    </recommendedName>
</protein>
<keyword evidence="1" id="KW-0677">Repeat</keyword>
<dbReference type="Proteomes" id="UP000015105">
    <property type="component" value="Unassembled WGS sequence"/>
</dbReference>
<dbReference type="EnsemblPlants" id="AET0Gv20134700.2">
    <property type="protein sequence ID" value="AET0Gv20134700.2"/>
    <property type="gene ID" value="AET0Gv20134700"/>
</dbReference>
<dbReference type="PANTHER" id="PTHR48000">
    <property type="entry name" value="OS09G0431300 PROTEIN"/>
    <property type="match status" value="1"/>
</dbReference>
<dbReference type="GO" id="GO:0003677">
    <property type="term" value="F:DNA binding"/>
    <property type="evidence" value="ECO:0007669"/>
    <property type="project" value="UniProtKB-KW"/>
</dbReference>
<dbReference type="Gramene" id="AET0Gv20134700.2">
    <property type="protein sequence ID" value="AET0Gv20134700.2"/>
    <property type="gene ID" value="AET0Gv20134700"/>
</dbReference>
<sequence>MFFAIHSLRWLNYLRPALRRGGFTEEEDGLILSLYGHIGSK</sequence>
<reference evidence="5" key="3">
    <citation type="submission" date="2019-03" db="UniProtKB">
        <authorList>
            <consortium name="EnsemblPlants"/>
        </authorList>
    </citation>
    <scope>IDENTIFICATION</scope>
</reference>
<keyword evidence="3" id="KW-0238">DNA-binding</keyword>
<keyword evidence="6" id="KW-1185">Reference proteome</keyword>
<dbReference type="AlphaFoldDB" id="A0A452XG19"/>
<proteinExistence type="predicted"/>
<evidence type="ECO:0000256" key="4">
    <source>
        <dbReference type="ARBA" id="ARBA00023163"/>
    </source>
</evidence>
<name>A0A452XG19_AEGTS</name>
<evidence type="ECO:0000256" key="3">
    <source>
        <dbReference type="ARBA" id="ARBA00023125"/>
    </source>
</evidence>
<reference evidence="6" key="2">
    <citation type="journal article" date="2017" name="Nat. Plants">
        <title>The Aegilops tauschii genome reveals multiple impacts of transposons.</title>
        <authorList>
            <person name="Zhao G."/>
            <person name="Zou C."/>
            <person name="Li K."/>
            <person name="Wang K."/>
            <person name="Li T."/>
            <person name="Gao L."/>
            <person name="Zhang X."/>
            <person name="Wang H."/>
            <person name="Yang Z."/>
            <person name="Liu X."/>
            <person name="Jiang W."/>
            <person name="Mao L."/>
            <person name="Kong X."/>
            <person name="Jiao Y."/>
            <person name="Jia J."/>
        </authorList>
    </citation>
    <scope>NUCLEOTIDE SEQUENCE [LARGE SCALE GENOMIC DNA]</scope>
    <source>
        <strain evidence="6">cv. AL8/78</strain>
    </source>
</reference>
<dbReference type="SUPFAM" id="SSF46689">
    <property type="entry name" value="Homeodomain-like"/>
    <property type="match status" value="1"/>
</dbReference>
<evidence type="ECO:0000313" key="6">
    <source>
        <dbReference type="Proteomes" id="UP000015105"/>
    </source>
</evidence>
<dbReference type="InterPro" id="IPR009057">
    <property type="entry name" value="Homeodomain-like_sf"/>
</dbReference>
<keyword evidence="4" id="KW-0804">Transcription</keyword>
<evidence type="ECO:0000313" key="5">
    <source>
        <dbReference type="EnsemblPlants" id="AET0Gv20134700.2"/>
    </source>
</evidence>
<evidence type="ECO:0008006" key="7">
    <source>
        <dbReference type="Google" id="ProtNLM"/>
    </source>
</evidence>
<dbReference type="PANTHER" id="PTHR48000:SF66">
    <property type="entry name" value="OS01G0722300 PROTEIN"/>
    <property type="match status" value="1"/>
</dbReference>
<reference evidence="6" key="1">
    <citation type="journal article" date="2014" name="Science">
        <title>Ancient hybridizations among the ancestral genomes of bread wheat.</title>
        <authorList>
            <consortium name="International Wheat Genome Sequencing Consortium,"/>
            <person name="Marcussen T."/>
            <person name="Sandve S.R."/>
            <person name="Heier L."/>
            <person name="Spannagl M."/>
            <person name="Pfeifer M."/>
            <person name="Jakobsen K.S."/>
            <person name="Wulff B.B."/>
            <person name="Steuernagel B."/>
            <person name="Mayer K.F."/>
            <person name="Olsen O.A."/>
        </authorList>
    </citation>
    <scope>NUCLEOTIDE SEQUENCE [LARGE SCALE GENOMIC DNA]</scope>
    <source>
        <strain evidence="6">cv. AL8/78</strain>
    </source>
</reference>
<organism evidence="5 6">
    <name type="scientific">Aegilops tauschii subsp. strangulata</name>
    <name type="common">Goatgrass</name>
    <dbReference type="NCBI Taxonomy" id="200361"/>
    <lineage>
        <taxon>Eukaryota</taxon>
        <taxon>Viridiplantae</taxon>
        <taxon>Streptophyta</taxon>
        <taxon>Embryophyta</taxon>
        <taxon>Tracheophyta</taxon>
        <taxon>Spermatophyta</taxon>
        <taxon>Magnoliopsida</taxon>
        <taxon>Liliopsida</taxon>
        <taxon>Poales</taxon>
        <taxon>Poaceae</taxon>
        <taxon>BOP clade</taxon>
        <taxon>Pooideae</taxon>
        <taxon>Triticodae</taxon>
        <taxon>Triticeae</taxon>
        <taxon>Triticinae</taxon>
        <taxon>Aegilops</taxon>
    </lineage>
</organism>
<keyword evidence="2" id="KW-0805">Transcription regulation</keyword>